<dbReference type="GO" id="GO:0050501">
    <property type="term" value="F:hyaluronan synthase activity"/>
    <property type="evidence" value="ECO:0007669"/>
    <property type="project" value="TreeGrafter"/>
</dbReference>
<evidence type="ECO:0000256" key="1">
    <source>
        <dbReference type="ARBA" id="ARBA00004236"/>
    </source>
</evidence>
<dbReference type="CDD" id="cd06423">
    <property type="entry name" value="CESA_like"/>
    <property type="match status" value="1"/>
</dbReference>
<keyword evidence="5" id="KW-0808">Transferase</keyword>
<evidence type="ECO:0000256" key="7">
    <source>
        <dbReference type="SAM" id="Phobius"/>
    </source>
</evidence>
<dbReference type="GO" id="GO:0005886">
    <property type="term" value="C:plasma membrane"/>
    <property type="evidence" value="ECO:0007669"/>
    <property type="project" value="UniProtKB-SubCell"/>
</dbReference>
<name>A0A1F7YNF1_9BACT</name>
<comment type="similarity">
    <text evidence="2">Belongs to the NodC/HAS family.</text>
</comment>
<reference evidence="9 10" key="1">
    <citation type="journal article" date="2016" name="Nat. Commun.">
        <title>Thousands of microbial genomes shed light on interconnected biogeochemical processes in an aquifer system.</title>
        <authorList>
            <person name="Anantharaman K."/>
            <person name="Brown C.T."/>
            <person name="Hug L.A."/>
            <person name="Sharon I."/>
            <person name="Castelle C.J."/>
            <person name="Probst A.J."/>
            <person name="Thomas B.C."/>
            <person name="Singh A."/>
            <person name="Wilkins M.J."/>
            <person name="Karaoz U."/>
            <person name="Brodie E.L."/>
            <person name="Williams K.H."/>
            <person name="Hubbard S.S."/>
            <person name="Banfield J.F."/>
        </authorList>
    </citation>
    <scope>NUCLEOTIDE SEQUENCE [LARGE SCALE GENOMIC DNA]</scope>
</reference>
<accession>A0A1F7YNF1</accession>
<proteinExistence type="inferred from homology"/>
<evidence type="ECO:0000313" key="10">
    <source>
        <dbReference type="Proteomes" id="UP000177263"/>
    </source>
</evidence>
<gene>
    <name evidence="9" type="ORF">A2801_03480</name>
</gene>
<comment type="subcellular location">
    <subcellularLocation>
        <location evidence="1">Cell membrane</location>
    </subcellularLocation>
</comment>
<evidence type="ECO:0000313" key="9">
    <source>
        <dbReference type="EMBL" id="OGM28730.1"/>
    </source>
</evidence>
<evidence type="ECO:0000259" key="8">
    <source>
        <dbReference type="Pfam" id="PF00535"/>
    </source>
</evidence>
<dbReference type="EMBL" id="MGGM01000024">
    <property type="protein sequence ID" value="OGM28730.1"/>
    <property type="molecule type" value="Genomic_DNA"/>
</dbReference>
<dbReference type="InterPro" id="IPR001173">
    <property type="entry name" value="Glyco_trans_2-like"/>
</dbReference>
<evidence type="ECO:0000256" key="2">
    <source>
        <dbReference type="ARBA" id="ARBA00006782"/>
    </source>
</evidence>
<dbReference type="GO" id="GO:0030213">
    <property type="term" value="P:hyaluronan biosynthetic process"/>
    <property type="evidence" value="ECO:0007669"/>
    <property type="project" value="TreeGrafter"/>
</dbReference>
<keyword evidence="7" id="KW-0812">Transmembrane</keyword>
<feature type="transmembrane region" description="Helical" evidence="7">
    <location>
        <begin position="361"/>
        <end position="379"/>
    </location>
</feature>
<feature type="domain" description="Glycosyltransferase 2-like" evidence="8">
    <location>
        <begin position="76"/>
        <end position="245"/>
    </location>
</feature>
<sequence>MKRNIEKTVYAIVFFIILYLVLIYRIYYLLNTHSNSQIEIYTIVTSLFLLSRFVIAVFYDDLHKKRFKKEKYPTVSFVISCKNEEDSIGKTIDSCISSRYPTLIECIAINDGSTDNTLAEMKKAQQKYNDKIIKIISFQKNRGKREAMAEGVLKASGEVIIFVDSDSFVGKYSVKHLAEHFLSDEYVGAVSGNSMVENISTNALTKMQSARYGVSFDVFKACESVFGAVTCCPGCFSGYRKSAIMQVIDRWRYQKFLGTQSTFGDDRSLTNFVLRKWKVVYCRKAVATTIVPEKYYKFFKQQLRWKKSWIREGTNAGAFIWKKHPVAAISFYANLLIPILGPLVVLKIFVYDVLISGRSPFTFVIGVVSMSLLFGLYYVLIHPNKYWLYVTYFTVIYTFILIWQMPYALLKVRDTHWGTR</sequence>
<evidence type="ECO:0000256" key="3">
    <source>
        <dbReference type="ARBA" id="ARBA00022475"/>
    </source>
</evidence>
<evidence type="ECO:0000256" key="5">
    <source>
        <dbReference type="ARBA" id="ARBA00022679"/>
    </source>
</evidence>
<keyword evidence="4" id="KW-0328">Glycosyltransferase</keyword>
<feature type="transmembrane region" description="Helical" evidence="7">
    <location>
        <begin position="9"/>
        <end position="28"/>
    </location>
</feature>
<feature type="transmembrane region" description="Helical" evidence="7">
    <location>
        <begin position="386"/>
        <end position="405"/>
    </location>
</feature>
<keyword evidence="7" id="KW-1133">Transmembrane helix</keyword>
<comment type="caution">
    <text evidence="9">The sequence shown here is derived from an EMBL/GenBank/DDBJ whole genome shotgun (WGS) entry which is preliminary data.</text>
</comment>
<dbReference type="Proteomes" id="UP000177263">
    <property type="component" value="Unassembled WGS sequence"/>
</dbReference>
<dbReference type="PANTHER" id="PTHR22913:SF12">
    <property type="entry name" value="MANNURONAN SYNTHASE"/>
    <property type="match status" value="1"/>
</dbReference>
<evidence type="ECO:0000256" key="4">
    <source>
        <dbReference type="ARBA" id="ARBA00022676"/>
    </source>
</evidence>
<dbReference type="PANTHER" id="PTHR22913">
    <property type="entry name" value="HYALURONAN SYNTHASE"/>
    <property type="match status" value="1"/>
</dbReference>
<dbReference type="SUPFAM" id="SSF53448">
    <property type="entry name" value="Nucleotide-diphospho-sugar transferases"/>
    <property type="match status" value="1"/>
</dbReference>
<dbReference type="Gene3D" id="3.90.550.10">
    <property type="entry name" value="Spore Coat Polysaccharide Biosynthesis Protein SpsA, Chain A"/>
    <property type="match status" value="1"/>
</dbReference>
<feature type="transmembrane region" description="Helical" evidence="7">
    <location>
        <begin position="40"/>
        <end position="59"/>
    </location>
</feature>
<feature type="transmembrane region" description="Helical" evidence="7">
    <location>
        <begin position="329"/>
        <end position="349"/>
    </location>
</feature>
<dbReference type="AlphaFoldDB" id="A0A1F7YNF1"/>
<dbReference type="STRING" id="1802500.A2801_03480"/>
<dbReference type="InterPro" id="IPR029044">
    <property type="entry name" value="Nucleotide-diphossugar_trans"/>
</dbReference>
<evidence type="ECO:0000256" key="6">
    <source>
        <dbReference type="ARBA" id="ARBA00023136"/>
    </source>
</evidence>
<dbReference type="Pfam" id="PF00535">
    <property type="entry name" value="Glycos_transf_2"/>
    <property type="match status" value="1"/>
</dbReference>
<keyword evidence="3" id="KW-1003">Cell membrane</keyword>
<organism evidence="9 10">
    <name type="scientific">Candidatus Woesebacteria bacterium RIFCSPHIGHO2_01_FULL_41_10</name>
    <dbReference type="NCBI Taxonomy" id="1802500"/>
    <lineage>
        <taxon>Bacteria</taxon>
        <taxon>Candidatus Woeseibacteriota</taxon>
    </lineage>
</organism>
<dbReference type="GO" id="GO:0085029">
    <property type="term" value="P:extracellular matrix assembly"/>
    <property type="evidence" value="ECO:0007669"/>
    <property type="project" value="TreeGrafter"/>
</dbReference>
<protein>
    <recommendedName>
        <fullName evidence="8">Glycosyltransferase 2-like domain-containing protein</fullName>
    </recommendedName>
</protein>
<keyword evidence="6 7" id="KW-0472">Membrane</keyword>